<dbReference type="Proteomes" id="UP000515150">
    <property type="component" value="Chromosome 6"/>
</dbReference>
<keyword evidence="1" id="KW-0472">Membrane</keyword>
<dbReference type="CDD" id="cd13220">
    <property type="entry name" value="PH-GRAM_GRAMDC"/>
    <property type="match status" value="1"/>
</dbReference>
<dbReference type="PANTHER" id="PTHR46973">
    <property type="entry name" value="GRAM DOMAIN-CONTAINING PROTEIN 2A"/>
    <property type="match status" value="1"/>
</dbReference>
<protein>
    <submittedName>
        <fullName evidence="4">GRAM domain-containing protein 2A isoform X1</fullName>
    </submittedName>
</protein>
<dbReference type="InterPro" id="IPR042624">
    <property type="entry name" value="RAMD2A"/>
</dbReference>
<evidence type="ECO:0000313" key="3">
    <source>
        <dbReference type="Proteomes" id="UP000515150"/>
    </source>
</evidence>
<accession>A0A6P7MQ01</accession>
<reference evidence="4" key="1">
    <citation type="submission" date="2025-08" db="UniProtKB">
        <authorList>
            <consortium name="RefSeq"/>
        </authorList>
    </citation>
    <scope>IDENTIFICATION</scope>
</reference>
<feature type="domain" description="GRAM" evidence="2">
    <location>
        <begin position="101"/>
        <end position="168"/>
    </location>
</feature>
<organism evidence="3 4">
    <name type="scientific">Betta splendens</name>
    <name type="common">Siamese fighting fish</name>
    <dbReference type="NCBI Taxonomy" id="158456"/>
    <lineage>
        <taxon>Eukaryota</taxon>
        <taxon>Metazoa</taxon>
        <taxon>Chordata</taxon>
        <taxon>Craniata</taxon>
        <taxon>Vertebrata</taxon>
        <taxon>Euteleostomi</taxon>
        <taxon>Actinopterygii</taxon>
        <taxon>Neopterygii</taxon>
        <taxon>Teleostei</taxon>
        <taxon>Neoteleostei</taxon>
        <taxon>Acanthomorphata</taxon>
        <taxon>Anabantaria</taxon>
        <taxon>Anabantiformes</taxon>
        <taxon>Anabantoidei</taxon>
        <taxon>Osphronemidae</taxon>
        <taxon>Betta</taxon>
    </lineage>
</organism>
<keyword evidence="1" id="KW-0812">Transmembrane</keyword>
<dbReference type="PANTHER" id="PTHR46973:SF1">
    <property type="entry name" value="GRAM DOMAIN-CONTAINING PROTEIN 2A"/>
    <property type="match status" value="1"/>
</dbReference>
<dbReference type="GO" id="GO:2001256">
    <property type="term" value="P:regulation of store-operated calcium entry"/>
    <property type="evidence" value="ECO:0007669"/>
    <property type="project" value="TreeGrafter"/>
</dbReference>
<dbReference type="Gene3D" id="2.30.29.30">
    <property type="entry name" value="Pleckstrin-homology domain (PH domain)/Phosphotyrosine-binding domain (PTB)"/>
    <property type="match status" value="1"/>
</dbReference>
<dbReference type="FunFam" id="2.30.29.30:FF:000086">
    <property type="entry name" value="GRAM domain-containing protein 2B isoform 2"/>
    <property type="match status" value="1"/>
</dbReference>
<name>A0A6P7MQ01_BETSP</name>
<proteinExistence type="predicted"/>
<keyword evidence="3" id="KW-1185">Reference proteome</keyword>
<dbReference type="GO" id="GO:0005546">
    <property type="term" value="F:phosphatidylinositol-4,5-bisphosphate binding"/>
    <property type="evidence" value="ECO:0007669"/>
    <property type="project" value="TreeGrafter"/>
</dbReference>
<evidence type="ECO:0000313" key="4">
    <source>
        <dbReference type="RefSeq" id="XP_029008290.1"/>
    </source>
</evidence>
<dbReference type="GO" id="GO:0044232">
    <property type="term" value="C:organelle membrane contact site"/>
    <property type="evidence" value="ECO:0007669"/>
    <property type="project" value="TreeGrafter"/>
</dbReference>
<dbReference type="GeneID" id="114856765"/>
<dbReference type="GO" id="GO:0005789">
    <property type="term" value="C:endoplasmic reticulum membrane"/>
    <property type="evidence" value="ECO:0007669"/>
    <property type="project" value="TreeGrafter"/>
</dbReference>
<gene>
    <name evidence="4" type="primary">LOC114856765</name>
</gene>
<evidence type="ECO:0000259" key="2">
    <source>
        <dbReference type="SMART" id="SM00568"/>
    </source>
</evidence>
<dbReference type="InterPro" id="IPR004182">
    <property type="entry name" value="GRAM"/>
</dbReference>
<evidence type="ECO:0000256" key="1">
    <source>
        <dbReference type="SAM" id="Phobius"/>
    </source>
</evidence>
<dbReference type="GO" id="GO:0061817">
    <property type="term" value="P:endoplasmic reticulum-plasma membrane tethering"/>
    <property type="evidence" value="ECO:0007669"/>
    <property type="project" value="TreeGrafter"/>
</dbReference>
<dbReference type="OrthoDB" id="74360at2759"/>
<dbReference type="Pfam" id="PF02893">
    <property type="entry name" value="GRAM"/>
    <property type="match status" value="1"/>
</dbReference>
<dbReference type="InParanoid" id="A0A6P7MQ01"/>
<sequence>MLSNLFHPVAMVTGEESLPVTCLGLSPDPSSRVLVCPSFPLRLTVMMTDNLEQTDDPQEAEPPREEDGHGPLPFRLQLIDDLSYEDVKKCYRGSTVSKYNSQYHKLFQTVPREEILMKVYSCALLRDILLQGRLYISRNWLCFYANLFGKDIKVCVPVLSVRLVKKHKTAGLVPNGLAITMDTGQKYVFVSLLSRDSAYDVLRRICTHLQVNGKSLSLKQYLEEPSSLSMDEFPEVLKWRRQPSLPAVSSSLPDLLGSSAPGLAPDTPFSAHTLTDSSLEPEKILLTEPVPELGQVEFQLLKLFILLFSVRLCLSVFLLVLSSCYLAFRVCRLEQQLSFLSSQPALRQRCGEVPCWLANQRTGT</sequence>
<dbReference type="SMART" id="SM00568">
    <property type="entry name" value="GRAM"/>
    <property type="match status" value="1"/>
</dbReference>
<dbReference type="KEGG" id="bspl:114856765"/>
<feature type="transmembrane region" description="Helical" evidence="1">
    <location>
        <begin position="303"/>
        <end position="328"/>
    </location>
</feature>
<dbReference type="InterPro" id="IPR011993">
    <property type="entry name" value="PH-like_dom_sf"/>
</dbReference>
<dbReference type="RefSeq" id="XP_029008290.1">
    <property type="nucleotide sequence ID" value="XM_029152457.3"/>
</dbReference>
<keyword evidence="1" id="KW-1133">Transmembrane helix</keyword>
<dbReference type="AlphaFoldDB" id="A0A6P7MQ01"/>